<evidence type="ECO:0000313" key="2">
    <source>
        <dbReference type="EMBL" id="SJZ52684.1"/>
    </source>
</evidence>
<dbReference type="STRING" id="634771.SAMN04488128_101593"/>
<dbReference type="EMBL" id="FUWZ01000001">
    <property type="protein sequence ID" value="SJZ52684.1"/>
    <property type="molecule type" value="Genomic_DNA"/>
</dbReference>
<keyword evidence="1" id="KW-1133">Transmembrane helix</keyword>
<sequence length="38" mass="4377">MWENKDNIKLNHIVPQLNWAITKVVIIVVVIISHHFGG</sequence>
<evidence type="ECO:0000313" key="3">
    <source>
        <dbReference type="Proteomes" id="UP000190367"/>
    </source>
</evidence>
<evidence type="ECO:0000256" key="1">
    <source>
        <dbReference type="SAM" id="Phobius"/>
    </source>
</evidence>
<dbReference type="AlphaFoldDB" id="A0A1T4LDX5"/>
<feature type="transmembrane region" description="Helical" evidence="1">
    <location>
        <begin position="20"/>
        <end position="37"/>
    </location>
</feature>
<keyword evidence="1" id="KW-0472">Membrane</keyword>
<organism evidence="2 3">
    <name type="scientific">Chitinophaga eiseniae</name>
    <dbReference type="NCBI Taxonomy" id="634771"/>
    <lineage>
        <taxon>Bacteria</taxon>
        <taxon>Pseudomonadati</taxon>
        <taxon>Bacteroidota</taxon>
        <taxon>Chitinophagia</taxon>
        <taxon>Chitinophagales</taxon>
        <taxon>Chitinophagaceae</taxon>
        <taxon>Chitinophaga</taxon>
    </lineage>
</organism>
<accession>A0A1T4LDX5</accession>
<gene>
    <name evidence="2" type="ORF">SAMN04488128_101593</name>
</gene>
<name>A0A1T4LDX5_9BACT</name>
<dbReference type="Proteomes" id="UP000190367">
    <property type="component" value="Unassembled WGS sequence"/>
</dbReference>
<keyword evidence="3" id="KW-1185">Reference proteome</keyword>
<proteinExistence type="predicted"/>
<keyword evidence="1" id="KW-0812">Transmembrane</keyword>
<protein>
    <submittedName>
        <fullName evidence="2">Uncharacterized protein</fullName>
    </submittedName>
</protein>
<reference evidence="3" key="1">
    <citation type="submission" date="2017-02" db="EMBL/GenBank/DDBJ databases">
        <authorList>
            <person name="Varghese N."/>
            <person name="Submissions S."/>
        </authorList>
    </citation>
    <scope>NUCLEOTIDE SEQUENCE [LARGE SCALE GENOMIC DNA]</scope>
    <source>
        <strain evidence="3">DSM 22224</strain>
    </source>
</reference>